<name>A0ABV4E341_9GAMM</name>
<comment type="caution">
    <text evidence="1">The sequence shown here is derived from an EMBL/GenBank/DDBJ whole genome shotgun (WGS) entry which is preliminary data.</text>
</comment>
<dbReference type="RefSeq" id="WP_253454153.1">
    <property type="nucleotide sequence ID" value="NZ_JBGFFX010000001.1"/>
</dbReference>
<dbReference type="PANTHER" id="PTHR37463">
    <property type="entry name" value="GSL3115 PROTEIN"/>
    <property type="match status" value="1"/>
</dbReference>
<protein>
    <submittedName>
        <fullName evidence="1">DUF2256 domain-containing protein</fullName>
    </submittedName>
</protein>
<reference evidence="1 2" key="1">
    <citation type="submission" date="2024-07" db="EMBL/GenBank/DDBJ databases">
        <authorList>
            <person name="Hebao G."/>
        </authorList>
    </citation>
    <scope>NUCLEOTIDE SEQUENCE [LARGE SCALE GENOMIC DNA]</scope>
    <source>
        <strain evidence="1 2">ACCC 02193</strain>
    </source>
</reference>
<sequence>MKVFKGNKKTLPVRFCKYCNKPMTWRKKWEKCWDEVQYCSERCRQHAKRPLSRKDEHS</sequence>
<dbReference type="EMBL" id="JBGFFX010000001">
    <property type="protein sequence ID" value="MEY8769313.1"/>
    <property type="molecule type" value="Genomic_DNA"/>
</dbReference>
<keyword evidence="2" id="KW-1185">Reference proteome</keyword>
<dbReference type="InterPro" id="IPR017136">
    <property type="entry name" value="UCP037205"/>
</dbReference>
<dbReference type="Proteomes" id="UP001565243">
    <property type="component" value="Unassembled WGS sequence"/>
</dbReference>
<evidence type="ECO:0000313" key="1">
    <source>
        <dbReference type="EMBL" id="MEY8769313.1"/>
    </source>
</evidence>
<dbReference type="PANTHER" id="PTHR37463:SF1">
    <property type="entry name" value="DUF2256 DOMAIN-CONTAINING PROTEIN"/>
    <property type="match status" value="1"/>
</dbReference>
<dbReference type="Pfam" id="PF10013">
    <property type="entry name" value="DUF2256"/>
    <property type="match status" value="1"/>
</dbReference>
<evidence type="ECO:0000313" key="2">
    <source>
        <dbReference type="Proteomes" id="UP001565243"/>
    </source>
</evidence>
<proteinExistence type="predicted"/>
<gene>
    <name evidence="1" type="ORF">AB6T85_02505</name>
</gene>
<organism evidence="1 2">
    <name type="scientific">Erwinia aeris</name>
    <dbReference type="NCBI Taxonomy" id="3239803"/>
    <lineage>
        <taxon>Bacteria</taxon>
        <taxon>Pseudomonadati</taxon>
        <taxon>Pseudomonadota</taxon>
        <taxon>Gammaproteobacteria</taxon>
        <taxon>Enterobacterales</taxon>
        <taxon>Erwiniaceae</taxon>
        <taxon>Erwinia</taxon>
    </lineage>
</organism>
<accession>A0ABV4E341</accession>